<dbReference type="EMBL" id="BK032555">
    <property type="protein sequence ID" value="DAF47537.1"/>
    <property type="molecule type" value="Genomic_DNA"/>
</dbReference>
<sequence>MFLRMTQGGKRVIGRIKIPPRKIWFKENYIQFSAHSFKYLCAKSWN</sequence>
<proteinExistence type="predicted"/>
<organism evidence="1">
    <name type="scientific">Phage sp. ctGns7</name>
    <dbReference type="NCBI Taxonomy" id="2828003"/>
    <lineage>
        <taxon>Viruses</taxon>
    </lineage>
</organism>
<reference evidence="1" key="1">
    <citation type="journal article" date="2021" name="Proc. Natl. Acad. Sci. U.S.A.">
        <title>A Catalog of Tens of Thousands of Viruses from Human Metagenomes Reveals Hidden Associations with Chronic Diseases.</title>
        <authorList>
            <person name="Tisza M.J."/>
            <person name="Buck C.B."/>
        </authorList>
    </citation>
    <scope>NUCLEOTIDE SEQUENCE</scope>
    <source>
        <strain evidence="1">CtGns7</strain>
    </source>
</reference>
<name>A0A8S5S9A0_9VIRU</name>
<protein>
    <submittedName>
        <fullName evidence="1">Uncharacterized protein</fullName>
    </submittedName>
</protein>
<accession>A0A8S5S9A0</accession>
<evidence type="ECO:0000313" key="1">
    <source>
        <dbReference type="EMBL" id="DAF47537.1"/>
    </source>
</evidence>